<accession>A0A087H186</accession>
<proteinExistence type="predicted"/>
<keyword evidence="2" id="KW-1133">Transmembrane helix</keyword>
<keyword evidence="2" id="KW-0812">Transmembrane</keyword>
<keyword evidence="2" id="KW-0472">Membrane</keyword>
<protein>
    <submittedName>
        <fullName evidence="3">Uncharacterized protein</fullName>
    </submittedName>
</protein>
<evidence type="ECO:0000256" key="2">
    <source>
        <dbReference type="SAM" id="Phobius"/>
    </source>
</evidence>
<gene>
    <name evidence="3" type="ordered locus">AALP_Aa4g049800</name>
</gene>
<keyword evidence="4" id="KW-1185">Reference proteome</keyword>
<dbReference type="EMBL" id="CM002872">
    <property type="protein sequence ID" value="KFK35888.1"/>
    <property type="molecule type" value="Genomic_DNA"/>
</dbReference>
<feature type="compositionally biased region" description="Low complexity" evidence="1">
    <location>
        <begin position="17"/>
        <end position="26"/>
    </location>
</feature>
<dbReference type="AlphaFoldDB" id="A0A087H186"/>
<dbReference type="Gramene" id="KFK35888">
    <property type="protein sequence ID" value="KFK35888"/>
    <property type="gene ID" value="AALP_AA4G049800"/>
</dbReference>
<name>A0A087H186_ARAAL</name>
<feature type="region of interest" description="Disordered" evidence="1">
    <location>
        <begin position="1"/>
        <end position="42"/>
    </location>
</feature>
<dbReference type="Proteomes" id="UP000029120">
    <property type="component" value="Chromosome 4"/>
</dbReference>
<feature type="transmembrane region" description="Helical" evidence="2">
    <location>
        <begin position="47"/>
        <end position="65"/>
    </location>
</feature>
<evidence type="ECO:0000256" key="1">
    <source>
        <dbReference type="SAM" id="MobiDB-lite"/>
    </source>
</evidence>
<sequence>MADRSNTIASSPPPSPSVESSPSPYSGNFEITPGPSLETPGNIASPSYSSVLPFTFIVTLFLSLCR</sequence>
<organism evidence="3 4">
    <name type="scientific">Arabis alpina</name>
    <name type="common">Alpine rock-cress</name>
    <dbReference type="NCBI Taxonomy" id="50452"/>
    <lineage>
        <taxon>Eukaryota</taxon>
        <taxon>Viridiplantae</taxon>
        <taxon>Streptophyta</taxon>
        <taxon>Embryophyta</taxon>
        <taxon>Tracheophyta</taxon>
        <taxon>Spermatophyta</taxon>
        <taxon>Magnoliopsida</taxon>
        <taxon>eudicotyledons</taxon>
        <taxon>Gunneridae</taxon>
        <taxon>Pentapetalae</taxon>
        <taxon>rosids</taxon>
        <taxon>malvids</taxon>
        <taxon>Brassicales</taxon>
        <taxon>Brassicaceae</taxon>
        <taxon>Arabideae</taxon>
        <taxon>Arabis</taxon>
    </lineage>
</organism>
<evidence type="ECO:0000313" key="4">
    <source>
        <dbReference type="Proteomes" id="UP000029120"/>
    </source>
</evidence>
<evidence type="ECO:0000313" key="3">
    <source>
        <dbReference type="EMBL" id="KFK35888.1"/>
    </source>
</evidence>
<dbReference type="OrthoDB" id="10593105at2759"/>
<reference evidence="4" key="1">
    <citation type="journal article" date="2015" name="Nat. Plants">
        <title>Genome expansion of Arabis alpina linked with retrotransposition and reduced symmetric DNA methylation.</title>
        <authorList>
            <person name="Willing E.M."/>
            <person name="Rawat V."/>
            <person name="Mandakova T."/>
            <person name="Maumus F."/>
            <person name="James G.V."/>
            <person name="Nordstroem K.J."/>
            <person name="Becker C."/>
            <person name="Warthmann N."/>
            <person name="Chica C."/>
            <person name="Szarzynska B."/>
            <person name="Zytnicki M."/>
            <person name="Albani M.C."/>
            <person name="Kiefer C."/>
            <person name="Bergonzi S."/>
            <person name="Castaings L."/>
            <person name="Mateos J.L."/>
            <person name="Berns M.C."/>
            <person name="Bujdoso N."/>
            <person name="Piofczyk T."/>
            <person name="de Lorenzo L."/>
            <person name="Barrero-Sicilia C."/>
            <person name="Mateos I."/>
            <person name="Piednoel M."/>
            <person name="Hagmann J."/>
            <person name="Chen-Min-Tao R."/>
            <person name="Iglesias-Fernandez R."/>
            <person name="Schuster S.C."/>
            <person name="Alonso-Blanco C."/>
            <person name="Roudier F."/>
            <person name="Carbonero P."/>
            <person name="Paz-Ares J."/>
            <person name="Davis S.J."/>
            <person name="Pecinka A."/>
            <person name="Quesneville H."/>
            <person name="Colot V."/>
            <person name="Lysak M.A."/>
            <person name="Weigel D."/>
            <person name="Coupland G."/>
            <person name="Schneeberger K."/>
        </authorList>
    </citation>
    <scope>NUCLEOTIDE SEQUENCE [LARGE SCALE GENOMIC DNA]</scope>
    <source>
        <strain evidence="4">cv. Pajares</strain>
    </source>
</reference>